<reference evidence="1" key="1">
    <citation type="submission" date="2022-08" db="EMBL/GenBank/DDBJ databases">
        <title>Genome Sequence of Pycnoporus sanguineus.</title>
        <authorList>
            <person name="Buettner E."/>
        </authorList>
    </citation>
    <scope>NUCLEOTIDE SEQUENCE</scope>
    <source>
        <strain evidence="1">CG-C14</strain>
    </source>
</reference>
<sequence length="445" mass="48345">MVRAWCKLLKLLPIAAEPLAGGRITCVARDLRHDGVTAEEPRTSPESAEADDDDGPTSNAKAASRRYRPPPPPPCTLLALHVARNPVLRNLFAKRSIQTESLPPTAQEQILNQQRLRRPSSPHFTIYQPQLTWLGSIANRVTGAGLSVLLYGYALAYLVAPSTFDSTHVIEFIAGLPDALKYTGKVILAAPFAYHSWNGLRHLSWDMGKFLTLKGAYSSGYAFIINEELRFSASVAAWLLGSEGAEHGKMYLTYAGKRCARKSCMSATSNDLAIARKKVPSVKSPHSVSPEISFIIPRVLSSKDCPPLPLGRIYGTRDCWLMSGMVEEDCEQPAAVLDQESPSQAVEDHSSKVWWDDPHSDYVPIEHPALSSGPSLTTIPESPSASPTTDSFPVGGHGSDGAETDTDTLLEEAHRIHPLENAPSPAVVSASGWARVRGVQWDAKP</sequence>
<comment type="caution">
    <text evidence="1">The sequence shown here is derived from an EMBL/GenBank/DDBJ whole genome shotgun (WGS) entry which is preliminary data.</text>
</comment>
<gene>
    <name evidence="1" type="ORF">NUW54_g2709</name>
</gene>
<dbReference type="Proteomes" id="UP001144978">
    <property type="component" value="Unassembled WGS sequence"/>
</dbReference>
<name>A0ACC1Q4P5_9APHY</name>
<dbReference type="EMBL" id="JANSHE010000528">
    <property type="protein sequence ID" value="KAJ3009678.1"/>
    <property type="molecule type" value="Genomic_DNA"/>
</dbReference>
<accession>A0ACC1Q4P5</accession>
<protein>
    <submittedName>
        <fullName evidence="1">Uncharacterized protein</fullName>
    </submittedName>
</protein>
<evidence type="ECO:0000313" key="2">
    <source>
        <dbReference type="Proteomes" id="UP001144978"/>
    </source>
</evidence>
<organism evidence="1 2">
    <name type="scientific">Trametes sanguinea</name>
    <dbReference type="NCBI Taxonomy" id="158606"/>
    <lineage>
        <taxon>Eukaryota</taxon>
        <taxon>Fungi</taxon>
        <taxon>Dikarya</taxon>
        <taxon>Basidiomycota</taxon>
        <taxon>Agaricomycotina</taxon>
        <taxon>Agaricomycetes</taxon>
        <taxon>Polyporales</taxon>
        <taxon>Polyporaceae</taxon>
        <taxon>Trametes</taxon>
    </lineage>
</organism>
<keyword evidence="2" id="KW-1185">Reference proteome</keyword>
<proteinExistence type="predicted"/>
<evidence type="ECO:0000313" key="1">
    <source>
        <dbReference type="EMBL" id="KAJ3009678.1"/>
    </source>
</evidence>